<feature type="domain" description="Glycosyltransferase 2-like" evidence="11">
    <location>
        <begin position="5"/>
        <end position="153"/>
    </location>
</feature>
<dbReference type="AlphaFoldDB" id="A0A4R1BRX3"/>
<evidence type="ECO:0000313" key="12">
    <source>
        <dbReference type="EMBL" id="TCJ20543.1"/>
    </source>
</evidence>
<comment type="function">
    <text evidence="6">Catalyzes the glycosylation of 4,4'-diaponeurosporenoate, i.e. the esterification of glucose at the C1'' position with the carboxyl group of 4,4'-diaponeurosporenic acid, to form glycosyl-4,4'-diaponeurosporenoate. This is a step in the biosynthesis of staphyloxanthin, an orange pigment present in most staphylococci strains.</text>
</comment>
<organism evidence="12 13">
    <name type="scientific">Rubrobacter taiwanensis</name>
    <dbReference type="NCBI Taxonomy" id="185139"/>
    <lineage>
        <taxon>Bacteria</taxon>
        <taxon>Bacillati</taxon>
        <taxon>Actinomycetota</taxon>
        <taxon>Rubrobacteria</taxon>
        <taxon>Rubrobacterales</taxon>
        <taxon>Rubrobacteraceae</taxon>
        <taxon>Rubrobacter</taxon>
    </lineage>
</organism>
<dbReference type="Pfam" id="PF00535">
    <property type="entry name" value="Glycos_transf_2"/>
    <property type="match status" value="1"/>
</dbReference>
<dbReference type="GO" id="GO:0005886">
    <property type="term" value="C:plasma membrane"/>
    <property type="evidence" value="ECO:0007669"/>
    <property type="project" value="UniProtKB-SubCell"/>
</dbReference>
<evidence type="ECO:0000256" key="1">
    <source>
        <dbReference type="ARBA" id="ARBA00004236"/>
    </source>
</evidence>
<comment type="pathway">
    <text evidence="7">Carotenoid biosynthesis; staphyloxanthin biosynthesis; staphyloxanthin from farnesyl diphosphate: step 4/5.</text>
</comment>
<comment type="similarity">
    <text evidence="8">Belongs to the glycosyltransferase 2 family. CrtQ subfamily.</text>
</comment>
<evidence type="ECO:0000256" key="10">
    <source>
        <dbReference type="SAM" id="Phobius"/>
    </source>
</evidence>
<dbReference type="EMBL" id="SKBU01000003">
    <property type="protein sequence ID" value="TCJ20543.1"/>
    <property type="molecule type" value="Genomic_DNA"/>
</dbReference>
<evidence type="ECO:0000313" key="13">
    <source>
        <dbReference type="Proteomes" id="UP000295244"/>
    </source>
</evidence>
<sequence>MHRVSVVIPTLNEEGTVGALLADLSRQTLRPDEILVVDGGSRDGTARVVERFPGVRLLGTGPPVANQRNLGGRRAAGDVLVFLDADVRLHRDFLRKLLEEFERRDLDLACPRYLPYRSTLPIYCFHLLFNALFRAAARLLPSGAGHCIVIRRKTFLKSGGFDPSLKFDDIELIRRLGRRCRFGILGERVYVSDRRYREAGTLRAFATYLLLALIFATGRFRLANRVPYTFGEHGGPARYDSS</sequence>
<evidence type="ECO:0000256" key="8">
    <source>
        <dbReference type="ARBA" id="ARBA00038120"/>
    </source>
</evidence>
<keyword evidence="2" id="KW-1003">Cell membrane</keyword>
<reference evidence="12 13" key="1">
    <citation type="submission" date="2019-03" db="EMBL/GenBank/DDBJ databases">
        <title>Whole genome sequence of a novel Rubrobacter taiwanensis strain, isolated from Yellowstone National Park.</title>
        <authorList>
            <person name="Freed S."/>
            <person name="Ramaley R.F."/>
            <person name="Kyndt J.A."/>
        </authorList>
    </citation>
    <scope>NUCLEOTIDE SEQUENCE [LARGE SCALE GENOMIC DNA]</scope>
    <source>
        <strain evidence="12 13">Yellowstone</strain>
    </source>
</reference>
<dbReference type="RefSeq" id="WP_132687550.1">
    <property type="nucleotide sequence ID" value="NZ_SKBU01000003.1"/>
</dbReference>
<dbReference type="SUPFAM" id="SSF53448">
    <property type="entry name" value="Nucleotide-diphospho-sugar transferases"/>
    <property type="match status" value="1"/>
</dbReference>
<dbReference type="Proteomes" id="UP000295244">
    <property type="component" value="Unassembled WGS sequence"/>
</dbReference>
<keyword evidence="10" id="KW-0812">Transmembrane</keyword>
<keyword evidence="10" id="KW-1133">Transmembrane helix</keyword>
<keyword evidence="5 10" id="KW-0472">Membrane</keyword>
<evidence type="ECO:0000256" key="2">
    <source>
        <dbReference type="ARBA" id="ARBA00022475"/>
    </source>
</evidence>
<dbReference type="OrthoDB" id="5243838at2"/>
<gene>
    <name evidence="12" type="ORF">E0L93_01600</name>
</gene>
<keyword evidence="13" id="KW-1185">Reference proteome</keyword>
<evidence type="ECO:0000256" key="9">
    <source>
        <dbReference type="ARBA" id="ARBA00040345"/>
    </source>
</evidence>
<dbReference type="GO" id="GO:0016757">
    <property type="term" value="F:glycosyltransferase activity"/>
    <property type="evidence" value="ECO:0007669"/>
    <property type="project" value="UniProtKB-KW"/>
</dbReference>
<dbReference type="Gene3D" id="3.90.550.10">
    <property type="entry name" value="Spore Coat Polysaccharide Biosynthesis Protein SpsA, Chain A"/>
    <property type="match status" value="1"/>
</dbReference>
<comment type="subcellular location">
    <subcellularLocation>
        <location evidence="1">Cell membrane</location>
    </subcellularLocation>
</comment>
<evidence type="ECO:0000256" key="7">
    <source>
        <dbReference type="ARBA" id="ARBA00037904"/>
    </source>
</evidence>
<proteinExistence type="inferred from homology"/>
<protein>
    <recommendedName>
        <fullName evidence="9">4,4'-diaponeurosporenoate glycosyltransferase</fullName>
    </recommendedName>
</protein>
<evidence type="ECO:0000256" key="6">
    <source>
        <dbReference type="ARBA" id="ARBA00037281"/>
    </source>
</evidence>
<comment type="caution">
    <text evidence="12">The sequence shown here is derived from an EMBL/GenBank/DDBJ whole genome shotgun (WGS) entry which is preliminary data.</text>
</comment>
<dbReference type="InterPro" id="IPR001173">
    <property type="entry name" value="Glyco_trans_2-like"/>
</dbReference>
<accession>A0A4R1BRX3</accession>
<evidence type="ECO:0000256" key="3">
    <source>
        <dbReference type="ARBA" id="ARBA00022676"/>
    </source>
</evidence>
<evidence type="ECO:0000256" key="5">
    <source>
        <dbReference type="ARBA" id="ARBA00023136"/>
    </source>
</evidence>
<keyword evidence="3" id="KW-0328">Glycosyltransferase</keyword>
<dbReference type="PANTHER" id="PTHR43646">
    <property type="entry name" value="GLYCOSYLTRANSFERASE"/>
    <property type="match status" value="1"/>
</dbReference>
<evidence type="ECO:0000259" key="11">
    <source>
        <dbReference type="Pfam" id="PF00535"/>
    </source>
</evidence>
<dbReference type="InterPro" id="IPR029044">
    <property type="entry name" value="Nucleotide-diphossugar_trans"/>
</dbReference>
<keyword evidence="4 12" id="KW-0808">Transferase</keyword>
<evidence type="ECO:0000256" key="4">
    <source>
        <dbReference type="ARBA" id="ARBA00022679"/>
    </source>
</evidence>
<name>A0A4R1BRX3_9ACTN</name>
<feature type="transmembrane region" description="Helical" evidence="10">
    <location>
        <begin position="202"/>
        <end position="220"/>
    </location>
</feature>
<dbReference type="PANTHER" id="PTHR43646:SF2">
    <property type="entry name" value="GLYCOSYLTRANSFERASE 2-LIKE DOMAIN-CONTAINING PROTEIN"/>
    <property type="match status" value="1"/>
</dbReference>